<keyword evidence="3" id="KW-1185">Reference proteome</keyword>
<reference evidence="2" key="1">
    <citation type="journal article" date="2018" name="DNA Res.">
        <title>Multiple hybrid de novo genome assembly of finger millet, an orphan allotetraploid crop.</title>
        <authorList>
            <person name="Hatakeyama M."/>
            <person name="Aluri S."/>
            <person name="Balachadran M.T."/>
            <person name="Sivarajan S.R."/>
            <person name="Patrignani A."/>
            <person name="Gruter S."/>
            <person name="Poveda L."/>
            <person name="Shimizu-Inatsugi R."/>
            <person name="Baeten J."/>
            <person name="Francoijs K.J."/>
            <person name="Nataraja K.N."/>
            <person name="Reddy Y.A.N."/>
            <person name="Phadnis S."/>
            <person name="Ravikumar R.L."/>
            <person name="Schlapbach R."/>
            <person name="Sreeman S.M."/>
            <person name="Shimizu K.K."/>
        </authorList>
    </citation>
    <scope>NUCLEOTIDE SEQUENCE</scope>
</reference>
<sequence>MRTVRSFLSCSSHFGSMNPDVSRQTYDRQLSFFNSQEGVKRFRLHVEMHCRCIGCIRKVEKAMASIGRFNGIEMSVGDVDSGIVKVVGKVNPTEVCDWLKRETKKNVKVVCPDPPVENVKQKMILVLGSSSTSGNTAPSAPPLQDEMSWDLEPPGAQSYHESLQLIEEKIRELEKTRDALKIRNLENEMISVKHELKQSRKVIDGSKEMLLNSALNQLKAYKNLQALSQSPWY</sequence>
<dbReference type="InterPro" id="IPR006121">
    <property type="entry name" value="HMA_dom"/>
</dbReference>
<evidence type="ECO:0008006" key="4">
    <source>
        <dbReference type="Google" id="ProtNLM"/>
    </source>
</evidence>
<protein>
    <recommendedName>
        <fullName evidence="4">HMA domain-containing protein</fullName>
    </recommendedName>
</protein>
<feature type="coiled-coil region" evidence="1">
    <location>
        <begin position="156"/>
        <end position="202"/>
    </location>
</feature>
<evidence type="ECO:0000313" key="3">
    <source>
        <dbReference type="Proteomes" id="UP001054889"/>
    </source>
</evidence>
<dbReference type="Proteomes" id="UP001054889">
    <property type="component" value="Unassembled WGS sequence"/>
</dbReference>
<dbReference type="InterPro" id="IPR018130">
    <property type="entry name" value="Ribosomal_uS2_CS"/>
</dbReference>
<dbReference type="InterPro" id="IPR044594">
    <property type="entry name" value="HIPP01/3/5/6"/>
</dbReference>
<dbReference type="GO" id="GO:0005840">
    <property type="term" value="C:ribosome"/>
    <property type="evidence" value="ECO:0007669"/>
    <property type="project" value="InterPro"/>
</dbReference>
<proteinExistence type="predicted"/>
<accession>A0AAV5FIJ6</accession>
<dbReference type="EMBL" id="BQKI01000085">
    <property type="protein sequence ID" value="GJN34538.1"/>
    <property type="molecule type" value="Genomic_DNA"/>
</dbReference>
<organism evidence="2 3">
    <name type="scientific">Eleusine coracana subsp. coracana</name>
    <dbReference type="NCBI Taxonomy" id="191504"/>
    <lineage>
        <taxon>Eukaryota</taxon>
        <taxon>Viridiplantae</taxon>
        <taxon>Streptophyta</taxon>
        <taxon>Embryophyta</taxon>
        <taxon>Tracheophyta</taxon>
        <taxon>Spermatophyta</taxon>
        <taxon>Magnoliopsida</taxon>
        <taxon>Liliopsida</taxon>
        <taxon>Poales</taxon>
        <taxon>Poaceae</taxon>
        <taxon>PACMAD clade</taxon>
        <taxon>Chloridoideae</taxon>
        <taxon>Cynodonteae</taxon>
        <taxon>Eleusininae</taxon>
        <taxon>Eleusine</taxon>
    </lineage>
</organism>
<gene>
    <name evidence="2" type="primary">gb23209</name>
    <name evidence="2" type="ORF">PR202_gb23209</name>
</gene>
<evidence type="ECO:0000313" key="2">
    <source>
        <dbReference type="EMBL" id="GJN34538.1"/>
    </source>
</evidence>
<evidence type="ECO:0000256" key="1">
    <source>
        <dbReference type="SAM" id="Coils"/>
    </source>
</evidence>
<dbReference type="CDD" id="cd00371">
    <property type="entry name" value="HMA"/>
    <property type="match status" value="1"/>
</dbReference>
<dbReference type="Gene3D" id="3.30.70.100">
    <property type="match status" value="1"/>
</dbReference>
<dbReference type="GO" id="GO:0006412">
    <property type="term" value="P:translation"/>
    <property type="evidence" value="ECO:0007669"/>
    <property type="project" value="InterPro"/>
</dbReference>
<dbReference type="PANTHER" id="PTHR46413:SF18">
    <property type="entry name" value="OS09G0549600 PROTEIN"/>
    <property type="match status" value="1"/>
</dbReference>
<dbReference type="GO" id="GO:0003735">
    <property type="term" value="F:structural constituent of ribosome"/>
    <property type="evidence" value="ECO:0007669"/>
    <property type="project" value="InterPro"/>
</dbReference>
<dbReference type="PANTHER" id="PTHR46413">
    <property type="entry name" value="HEAVY METAL-ASSOCIATED ISOPRENYLATED PLANT PROTEIN 6"/>
    <property type="match status" value="1"/>
</dbReference>
<dbReference type="PROSITE" id="PS00962">
    <property type="entry name" value="RIBOSOMAL_S2_1"/>
    <property type="match status" value="1"/>
</dbReference>
<comment type="caution">
    <text evidence="2">The sequence shown here is derived from an EMBL/GenBank/DDBJ whole genome shotgun (WGS) entry which is preliminary data.</text>
</comment>
<dbReference type="GO" id="GO:0046872">
    <property type="term" value="F:metal ion binding"/>
    <property type="evidence" value="ECO:0007669"/>
    <property type="project" value="InterPro"/>
</dbReference>
<name>A0AAV5FIJ6_ELECO</name>
<dbReference type="AlphaFoldDB" id="A0AAV5FIJ6"/>
<keyword evidence="1" id="KW-0175">Coiled coil</keyword>
<reference evidence="2" key="2">
    <citation type="submission" date="2021-12" db="EMBL/GenBank/DDBJ databases">
        <title>Resequencing data analysis of finger millet.</title>
        <authorList>
            <person name="Hatakeyama M."/>
            <person name="Aluri S."/>
            <person name="Balachadran M.T."/>
            <person name="Sivarajan S.R."/>
            <person name="Poveda L."/>
            <person name="Shimizu-Inatsugi R."/>
            <person name="Schlapbach R."/>
            <person name="Sreeman S.M."/>
            <person name="Shimizu K.K."/>
        </authorList>
    </citation>
    <scope>NUCLEOTIDE SEQUENCE</scope>
</reference>